<proteinExistence type="predicted"/>
<name>A0A0A8ZTS3_ARUDO</name>
<evidence type="ECO:0000256" key="1">
    <source>
        <dbReference type="SAM" id="Phobius"/>
    </source>
</evidence>
<protein>
    <submittedName>
        <fullName evidence="2">Uncharacterized protein</fullName>
    </submittedName>
</protein>
<accession>A0A0A8ZTS3</accession>
<feature type="transmembrane region" description="Helical" evidence="1">
    <location>
        <begin position="20"/>
        <end position="40"/>
    </location>
</feature>
<keyword evidence="1" id="KW-0472">Membrane</keyword>
<sequence length="50" mass="5670">MFTGAEKNGQQSVHTSVEVYMMLVSCLSVILLFLLCHELLSYGSRYELVE</sequence>
<dbReference type="AlphaFoldDB" id="A0A0A8ZTS3"/>
<evidence type="ECO:0000313" key="2">
    <source>
        <dbReference type="EMBL" id="JAD42186.1"/>
    </source>
</evidence>
<reference evidence="2" key="2">
    <citation type="journal article" date="2015" name="Data Brief">
        <title>Shoot transcriptome of the giant reed, Arundo donax.</title>
        <authorList>
            <person name="Barrero R.A."/>
            <person name="Guerrero F.D."/>
            <person name="Moolhuijzen P."/>
            <person name="Goolsby J.A."/>
            <person name="Tidwell J."/>
            <person name="Bellgard S.E."/>
            <person name="Bellgard M.I."/>
        </authorList>
    </citation>
    <scope>NUCLEOTIDE SEQUENCE</scope>
    <source>
        <tissue evidence="2">Shoot tissue taken approximately 20 cm above the soil surface</tissue>
    </source>
</reference>
<keyword evidence="1" id="KW-1133">Transmembrane helix</keyword>
<dbReference type="EMBL" id="GBRH01255709">
    <property type="protein sequence ID" value="JAD42186.1"/>
    <property type="molecule type" value="Transcribed_RNA"/>
</dbReference>
<organism evidence="2">
    <name type="scientific">Arundo donax</name>
    <name type="common">Giant reed</name>
    <name type="synonym">Donax arundinaceus</name>
    <dbReference type="NCBI Taxonomy" id="35708"/>
    <lineage>
        <taxon>Eukaryota</taxon>
        <taxon>Viridiplantae</taxon>
        <taxon>Streptophyta</taxon>
        <taxon>Embryophyta</taxon>
        <taxon>Tracheophyta</taxon>
        <taxon>Spermatophyta</taxon>
        <taxon>Magnoliopsida</taxon>
        <taxon>Liliopsida</taxon>
        <taxon>Poales</taxon>
        <taxon>Poaceae</taxon>
        <taxon>PACMAD clade</taxon>
        <taxon>Arundinoideae</taxon>
        <taxon>Arundineae</taxon>
        <taxon>Arundo</taxon>
    </lineage>
</organism>
<keyword evidence="1" id="KW-0812">Transmembrane</keyword>
<reference evidence="2" key="1">
    <citation type="submission" date="2014-09" db="EMBL/GenBank/DDBJ databases">
        <authorList>
            <person name="Magalhaes I.L.F."/>
            <person name="Oliveira U."/>
            <person name="Santos F.R."/>
            <person name="Vidigal T.H.D.A."/>
            <person name="Brescovit A.D."/>
            <person name="Santos A.J."/>
        </authorList>
    </citation>
    <scope>NUCLEOTIDE SEQUENCE</scope>
    <source>
        <tissue evidence="2">Shoot tissue taken approximately 20 cm above the soil surface</tissue>
    </source>
</reference>